<name>A0A4U6U283_SETVI</name>
<evidence type="ECO:0000313" key="2">
    <source>
        <dbReference type="EMBL" id="TKW09588.1"/>
    </source>
</evidence>
<evidence type="ECO:0000313" key="3">
    <source>
        <dbReference type="Proteomes" id="UP000298652"/>
    </source>
</evidence>
<proteinExistence type="predicted"/>
<evidence type="ECO:0000256" key="1">
    <source>
        <dbReference type="SAM" id="SignalP"/>
    </source>
</evidence>
<feature type="signal peptide" evidence="1">
    <location>
        <begin position="1"/>
        <end position="16"/>
    </location>
</feature>
<sequence>MWQPCRLGYFGRQSLALWFLLANSGSRRKGARLKVQRVSILLQAPTPSSSGPVQHPTILAFHMLGAGHGRILQDCSGWLHTHLRGSRQIHQVD</sequence>
<reference evidence="2" key="1">
    <citation type="submission" date="2019-03" db="EMBL/GenBank/DDBJ databases">
        <title>WGS assembly of Setaria viridis.</title>
        <authorList>
            <person name="Huang P."/>
            <person name="Jenkins J."/>
            <person name="Grimwood J."/>
            <person name="Barry K."/>
            <person name="Healey A."/>
            <person name="Mamidi S."/>
            <person name="Sreedasyam A."/>
            <person name="Shu S."/>
            <person name="Feldman M."/>
            <person name="Wu J."/>
            <person name="Yu Y."/>
            <person name="Chen C."/>
            <person name="Johnson J."/>
            <person name="Rokhsar D."/>
            <person name="Baxter I."/>
            <person name="Schmutz J."/>
            <person name="Brutnell T."/>
            <person name="Kellogg E."/>
        </authorList>
    </citation>
    <scope>NUCLEOTIDE SEQUENCE [LARGE SCALE GENOMIC DNA]</scope>
</reference>
<evidence type="ECO:0008006" key="4">
    <source>
        <dbReference type="Google" id="ProtNLM"/>
    </source>
</evidence>
<keyword evidence="3" id="KW-1185">Reference proteome</keyword>
<organism evidence="2 3">
    <name type="scientific">Setaria viridis</name>
    <name type="common">Green bristlegrass</name>
    <name type="synonym">Setaria italica subsp. viridis</name>
    <dbReference type="NCBI Taxonomy" id="4556"/>
    <lineage>
        <taxon>Eukaryota</taxon>
        <taxon>Viridiplantae</taxon>
        <taxon>Streptophyta</taxon>
        <taxon>Embryophyta</taxon>
        <taxon>Tracheophyta</taxon>
        <taxon>Spermatophyta</taxon>
        <taxon>Magnoliopsida</taxon>
        <taxon>Liliopsida</taxon>
        <taxon>Poales</taxon>
        <taxon>Poaceae</taxon>
        <taxon>PACMAD clade</taxon>
        <taxon>Panicoideae</taxon>
        <taxon>Panicodae</taxon>
        <taxon>Paniceae</taxon>
        <taxon>Cenchrinae</taxon>
        <taxon>Setaria</taxon>
    </lineage>
</organism>
<dbReference type="AlphaFoldDB" id="A0A4U6U283"/>
<dbReference type="Proteomes" id="UP000298652">
    <property type="component" value="Chromosome 6"/>
</dbReference>
<dbReference type="Gramene" id="TKW09588">
    <property type="protein sequence ID" value="TKW09588"/>
    <property type="gene ID" value="SEVIR_6G112880v2"/>
</dbReference>
<accession>A0A4U6U283</accession>
<keyword evidence="1" id="KW-0732">Signal</keyword>
<gene>
    <name evidence="2" type="ORF">SEVIR_6G112880v2</name>
</gene>
<dbReference type="EMBL" id="CM016557">
    <property type="protein sequence ID" value="TKW09588.1"/>
    <property type="molecule type" value="Genomic_DNA"/>
</dbReference>
<feature type="chain" id="PRO_5020491434" description="Secreted protein" evidence="1">
    <location>
        <begin position="17"/>
        <end position="93"/>
    </location>
</feature>
<protein>
    <recommendedName>
        <fullName evidence="4">Secreted protein</fullName>
    </recommendedName>
</protein>